<dbReference type="SUPFAM" id="SSF63501">
    <property type="entry name" value="Frizzled cysteine-rich domain"/>
    <property type="match status" value="1"/>
</dbReference>
<dbReference type="InterPro" id="IPR043159">
    <property type="entry name" value="Lectin_gal-bd_sf"/>
</dbReference>
<dbReference type="Gene3D" id="1.10.2000.10">
    <property type="entry name" value="Frizzled cysteine-rich domain"/>
    <property type="match status" value="1"/>
</dbReference>
<name>A0A069DMV9_9CNID</name>
<dbReference type="InterPro" id="IPR015526">
    <property type="entry name" value="Frizzled/SFRP"/>
</dbReference>
<feature type="signal peptide" evidence="4">
    <location>
        <begin position="1"/>
        <end position="17"/>
    </location>
</feature>
<evidence type="ECO:0000256" key="2">
    <source>
        <dbReference type="ARBA" id="ARBA00023157"/>
    </source>
</evidence>
<proteinExistence type="evidence at transcript level"/>
<dbReference type="GO" id="GO:0035567">
    <property type="term" value="P:non-canonical Wnt signaling pathway"/>
    <property type="evidence" value="ECO:0007669"/>
    <property type="project" value="TreeGrafter"/>
</dbReference>
<dbReference type="SMART" id="SM00063">
    <property type="entry name" value="FRI"/>
    <property type="match status" value="1"/>
</dbReference>
<dbReference type="CDD" id="cd22823">
    <property type="entry name" value="Gal_Rha_Lectin"/>
    <property type="match status" value="1"/>
</dbReference>
<dbReference type="PANTHER" id="PTHR11309">
    <property type="entry name" value="FRIZZLED"/>
    <property type="match status" value="1"/>
</dbReference>
<dbReference type="PROSITE" id="PS50038">
    <property type="entry name" value="FZ"/>
    <property type="match status" value="1"/>
</dbReference>
<dbReference type="Gene3D" id="2.60.120.740">
    <property type="match status" value="1"/>
</dbReference>
<evidence type="ECO:0000256" key="4">
    <source>
        <dbReference type="SAM" id="SignalP"/>
    </source>
</evidence>
<keyword evidence="4" id="KW-0732">Signal</keyword>
<evidence type="ECO:0000313" key="6">
    <source>
        <dbReference type="EMBL" id="JAC84966.1"/>
    </source>
</evidence>
<reference evidence="6" key="1">
    <citation type="journal article" date="2014" name="PLoS Genet.">
        <title>Differential Responses to Wnt and PCP Disruption Predict Expression and Developmental Function of Conserved and Novel Genes in a Cnidarian.</title>
        <authorList>
            <person name="Lapebie P."/>
            <person name="Ruggiero A."/>
            <person name="Barreau C."/>
            <person name="Chevalier S."/>
            <person name="Chang P."/>
            <person name="Dru P."/>
            <person name="Houliston E."/>
            <person name="Momose T."/>
        </authorList>
    </citation>
    <scope>NUCLEOTIDE SEQUENCE</scope>
</reference>
<dbReference type="Pfam" id="PF01392">
    <property type="entry name" value="Fz"/>
    <property type="match status" value="1"/>
</dbReference>
<evidence type="ECO:0000259" key="5">
    <source>
        <dbReference type="PROSITE" id="PS50038"/>
    </source>
</evidence>
<dbReference type="GO" id="GO:0005886">
    <property type="term" value="C:plasma membrane"/>
    <property type="evidence" value="ECO:0007669"/>
    <property type="project" value="TreeGrafter"/>
</dbReference>
<protein>
    <submittedName>
        <fullName evidence="6">SFRP-A secreted Frizzled related protein</fullName>
    </submittedName>
</protein>
<dbReference type="GO" id="GO:0017147">
    <property type="term" value="F:Wnt-protein binding"/>
    <property type="evidence" value="ECO:0007669"/>
    <property type="project" value="TreeGrafter"/>
</dbReference>
<feature type="domain" description="FZ" evidence="5">
    <location>
        <begin position="19"/>
        <end position="138"/>
    </location>
</feature>
<evidence type="ECO:0000256" key="1">
    <source>
        <dbReference type="ARBA" id="ARBA00022473"/>
    </source>
</evidence>
<dbReference type="GO" id="GO:0060070">
    <property type="term" value="P:canonical Wnt signaling pathway"/>
    <property type="evidence" value="ECO:0007669"/>
    <property type="project" value="TreeGrafter"/>
</dbReference>
<dbReference type="GO" id="GO:0042813">
    <property type="term" value="F:Wnt receptor activity"/>
    <property type="evidence" value="ECO:0007669"/>
    <property type="project" value="TreeGrafter"/>
</dbReference>
<dbReference type="AlphaFoldDB" id="A0A069DMV9"/>
<dbReference type="InterPro" id="IPR036790">
    <property type="entry name" value="Frizzled_dom_sf"/>
</dbReference>
<feature type="non-terminal residue" evidence="6">
    <location>
        <position position="383"/>
    </location>
</feature>
<accession>A0A069DMV9</accession>
<sequence length="383" mass="43700">MYTLLVAGIFLTTLTTAYEANRKCEPNRAALCKNLYNSTRFPNFVKHRSQVDAIIELNQYKQLIDIECAPHLRLFLCSVLMPMCTMLEENILPCRSLCEESKAGCETVLLNFVGLPWPDRLKCDQFPVSGSGQVCVENKNAQPNKKTWVDPNKRSKMTEKEKAILICSKGQKIRFRKIVHENKNCKRHISQETIRKKCDGEHTCEFTLKDLTNERGQGKGCRPGKIGSASIKYQCYKDKPPKQIHLKYRQDAFLLCKSANRRINILKVQYRDEKAADTCITPNAFCSVTQSCTGKQNCALYSDNSFIPSPCKNLKPKLIVDYECEKTLPDEKVVQDFWENIELKCPAGKLLNIVRAEYIGSLCSSKNIHCAVNLYCKKKQNCI</sequence>
<keyword evidence="1" id="KW-0217">Developmental protein</keyword>
<evidence type="ECO:0000256" key="3">
    <source>
        <dbReference type="PROSITE-ProRule" id="PRU00090"/>
    </source>
</evidence>
<comment type="caution">
    <text evidence="3">Lacks conserved residue(s) required for the propagation of feature annotation.</text>
</comment>
<feature type="disulfide bond" evidence="3">
    <location>
        <begin position="94"/>
        <end position="135"/>
    </location>
</feature>
<feature type="chain" id="PRO_5001660373" evidence="4">
    <location>
        <begin position="18"/>
        <end position="383"/>
    </location>
</feature>
<dbReference type="EMBL" id="GBGP01000228">
    <property type="protein sequence ID" value="JAC84966.1"/>
    <property type="molecule type" value="mRNA"/>
</dbReference>
<dbReference type="InterPro" id="IPR020067">
    <property type="entry name" value="Frizzled_dom"/>
</dbReference>
<organism evidence="6">
    <name type="scientific">Clytia hemisphaerica</name>
    <dbReference type="NCBI Taxonomy" id="252671"/>
    <lineage>
        <taxon>Eukaryota</taxon>
        <taxon>Metazoa</taxon>
        <taxon>Cnidaria</taxon>
        <taxon>Hydrozoa</taxon>
        <taxon>Hydroidolina</taxon>
        <taxon>Leptothecata</taxon>
        <taxon>Obeliida</taxon>
        <taxon>Clytiidae</taxon>
        <taxon>Clytia</taxon>
    </lineage>
</organism>
<keyword evidence="2 3" id="KW-1015">Disulfide bond</keyword>